<dbReference type="AlphaFoldDB" id="A0AB38DY50"/>
<evidence type="ECO:0000313" key="1">
    <source>
        <dbReference type="EMBL" id="SON79457.1"/>
    </source>
</evidence>
<dbReference type="EMBL" id="OCYS01000079">
    <property type="protein sequence ID" value="SON86483.1"/>
    <property type="molecule type" value="Genomic_DNA"/>
</dbReference>
<sequence>MFRRADAWTPQLLSPVCQAPTPSFITHNAPFAGDMVGKNVALRSTMSAQVWKALLQLPARAPGSAPRPASARNIAQLPIGNASIKRWRCGASRNARAIRRPARLRPHLMHAGR</sequence>
<organism evidence="2 3">
    <name type="scientific">Xanthomonas campestris pv. phaseoli</name>
    <dbReference type="NCBI Taxonomy" id="317013"/>
    <lineage>
        <taxon>Bacteria</taxon>
        <taxon>Pseudomonadati</taxon>
        <taxon>Pseudomonadota</taxon>
        <taxon>Gammaproteobacteria</taxon>
        <taxon>Lysobacterales</taxon>
        <taxon>Lysobacteraceae</taxon>
        <taxon>Xanthomonas</taxon>
    </lineage>
</organism>
<evidence type="ECO:0000313" key="2">
    <source>
        <dbReference type="EMBL" id="SON86483.1"/>
    </source>
</evidence>
<dbReference type="EMBL" id="OCYT01000086">
    <property type="protein sequence ID" value="SON79457.1"/>
    <property type="molecule type" value="Genomic_DNA"/>
</dbReference>
<accession>A0AB38DY50</accession>
<comment type="caution">
    <text evidence="2">The sequence shown here is derived from an EMBL/GenBank/DDBJ whole genome shotgun (WGS) entry which is preliminary data.</text>
</comment>
<protein>
    <submittedName>
        <fullName evidence="2">Uncharacterized protein</fullName>
    </submittedName>
</protein>
<reference evidence="3 4" key="1">
    <citation type="submission" date="2017-10" db="EMBL/GenBank/DDBJ databases">
        <authorList>
            <person name="Regsiter A."/>
            <person name="William W."/>
        </authorList>
    </citation>
    <scope>NUCLEOTIDE SEQUENCE [LARGE SCALE GENOMIC DNA]</scope>
    <source>
        <strain evidence="1 4">CFBP6984</strain>
        <strain evidence="2 3">CFBP7430</strain>
    </source>
</reference>
<evidence type="ECO:0000313" key="4">
    <source>
        <dbReference type="Proteomes" id="UP000234181"/>
    </source>
</evidence>
<dbReference type="Proteomes" id="UP000234181">
    <property type="component" value="Unassembled WGS sequence"/>
</dbReference>
<dbReference type="Proteomes" id="UP000234166">
    <property type="component" value="Unassembled WGS sequence"/>
</dbReference>
<keyword evidence="4" id="KW-1185">Reference proteome</keyword>
<evidence type="ECO:0000313" key="3">
    <source>
        <dbReference type="Proteomes" id="UP000234166"/>
    </source>
</evidence>
<name>A0AB38DY50_XANCH</name>
<gene>
    <name evidence="1" type="ORF">XAP6984_310107</name>
    <name evidence="2" type="ORF">XAP7430_260106</name>
</gene>
<proteinExistence type="predicted"/>